<dbReference type="Pfam" id="PF00085">
    <property type="entry name" value="Thioredoxin"/>
    <property type="match status" value="1"/>
</dbReference>
<name>A0A6A6C1E1_ZASCE</name>
<dbReference type="RefSeq" id="XP_033661654.1">
    <property type="nucleotide sequence ID" value="XM_033809222.1"/>
</dbReference>
<dbReference type="SUPFAM" id="SSF52833">
    <property type="entry name" value="Thioredoxin-like"/>
    <property type="match status" value="1"/>
</dbReference>
<evidence type="ECO:0000259" key="1">
    <source>
        <dbReference type="Pfam" id="PF00085"/>
    </source>
</evidence>
<dbReference type="AlphaFoldDB" id="A0A6A6C1E1"/>
<dbReference type="EMBL" id="ML993624">
    <property type="protein sequence ID" value="KAF2160765.1"/>
    <property type="molecule type" value="Genomic_DNA"/>
</dbReference>
<evidence type="ECO:0000313" key="2">
    <source>
        <dbReference type="EMBL" id="KAF2160765.1"/>
    </source>
</evidence>
<reference evidence="2" key="1">
    <citation type="journal article" date="2020" name="Stud. Mycol.">
        <title>101 Dothideomycetes genomes: a test case for predicting lifestyles and emergence of pathogens.</title>
        <authorList>
            <person name="Haridas S."/>
            <person name="Albert R."/>
            <person name="Binder M."/>
            <person name="Bloem J."/>
            <person name="Labutti K."/>
            <person name="Salamov A."/>
            <person name="Andreopoulos B."/>
            <person name="Baker S."/>
            <person name="Barry K."/>
            <person name="Bills G."/>
            <person name="Bluhm B."/>
            <person name="Cannon C."/>
            <person name="Castanera R."/>
            <person name="Culley D."/>
            <person name="Daum C."/>
            <person name="Ezra D."/>
            <person name="Gonzalez J."/>
            <person name="Henrissat B."/>
            <person name="Kuo A."/>
            <person name="Liang C."/>
            <person name="Lipzen A."/>
            <person name="Lutzoni F."/>
            <person name="Magnuson J."/>
            <person name="Mondo S."/>
            <person name="Nolan M."/>
            <person name="Ohm R."/>
            <person name="Pangilinan J."/>
            <person name="Park H.-J."/>
            <person name="Ramirez L."/>
            <person name="Alfaro M."/>
            <person name="Sun H."/>
            <person name="Tritt A."/>
            <person name="Yoshinaga Y."/>
            <person name="Zwiers L.-H."/>
            <person name="Turgeon B."/>
            <person name="Goodwin S."/>
            <person name="Spatafora J."/>
            <person name="Crous P."/>
            <person name="Grigoriev I."/>
        </authorList>
    </citation>
    <scope>NUCLEOTIDE SEQUENCE</scope>
    <source>
        <strain evidence="2">ATCC 36951</strain>
    </source>
</reference>
<dbReference type="InterPro" id="IPR036249">
    <property type="entry name" value="Thioredoxin-like_sf"/>
</dbReference>
<dbReference type="InterPro" id="IPR013766">
    <property type="entry name" value="Thioredoxin_domain"/>
</dbReference>
<evidence type="ECO:0000313" key="3">
    <source>
        <dbReference type="Proteomes" id="UP000799537"/>
    </source>
</evidence>
<organism evidence="2 3">
    <name type="scientific">Zasmidium cellare ATCC 36951</name>
    <dbReference type="NCBI Taxonomy" id="1080233"/>
    <lineage>
        <taxon>Eukaryota</taxon>
        <taxon>Fungi</taxon>
        <taxon>Dikarya</taxon>
        <taxon>Ascomycota</taxon>
        <taxon>Pezizomycotina</taxon>
        <taxon>Dothideomycetes</taxon>
        <taxon>Dothideomycetidae</taxon>
        <taxon>Mycosphaerellales</taxon>
        <taxon>Mycosphaerellaceae</taxon>
        <taxon>Zasmidium</taxon>
    </lineage>
</organism>
<dbReference type="CDD" id="cd02947">
    <property type="entry name" value="TRX_family"/>
    <property type="match status" value="1"/>
</dbReference>
<accession>A0A6A6C1E1</accession>
<gene>
    <name evidence="2" type="ORF">M409DRAFT_28900</name>
</gene>
<dbReference type="OrthoDB" id="2121326at2759"/>
<protein>
    <recommendedName>
        <fullName evidence="1">Thioredoxin domain-containing protein</fullName>
    </recommendedName>
</protein>
<sequence>MSHTELNSKAEFDQALATQGKYVLIYAYEGSVNPKADEYAAKFASTTAAYKVDVSKHEAAKSYFNVTKVPTIVIFKDGKEVKKVEGADEAGFEEAASILS</sequence>
<dbReference type="Proteomes" id="UP000799537">
    <property type="component" value="Unassembled WGS sequence"/>
</dbReference>
<feature type="domain" description="Thioredoxin" evidence="1">
    <location>
        <begin position="8"/>
        <end position="89"/>
    </location>
</feature>
<proteinExistence type="predicted"/>
<dbReference type="Gene3D" id="3.40.30.10">
    <property type="entry name" value="Glutaredoxin"/>
    <property type="match status" value="1"/>
</dbReference>
<keyword evidence="3" id="KW-1185">Reference proteome</keyword>
<dbReference type="GeneID" id="54562494"/>